<reference evidence="2" key="1">
    <citation type="submission" date="2024-06" db="EMBL/GenBank/DDBJ databases">
        <title>Lacrimispora cavernae sp. nov., a novel anaerobe isolated from bat guano pile inside a cave.</title>
        <authorList>
            <person name="Miller S.L."/>
            <person name="Lu N."/>
            <person name="King J."/>
            <person name="Sankaranarayanan K."/>
            <person name="Lawson P.A."/>
        </authorList>
    </citation>
    <scope>NUCLEOTIDE SEQUENCE</scope>
    <source>
        <strain evidence="2">BS-2</strain>
    </source>
</reference>
<proteinExistence type="predicted"/>
<protein>
    <recommendedName>
        <fullName evidence="3">Transposase</fullName>
    </recommendedName>
</protein>
<evidence type="ECO:0000313" key="2">
    <source>
        <dbReference type="EMBL" id="XBS56121.1"/>
    </source>
</evidence>
<sequence length="113" mass="12950">MLITLFNYIIRTIHKPQKSKGAFSHGKDENREIEVTNQRLRQLKARISKLQNWLKEEMQNNAPPTLADVIQGILARREQSGKSDRYQAIGNLKAAAKMLNFLQQNQIRGYGGT</sequence>
<name>A0AAU7PWM0_9FIRM</name>
<evidence type="ECO:0000256" key="1">
    <source>
        <dbReference type="SAM" id="Coils"/>
    </source>
</evidence>
<dbReference type="RefSeq" id="WP_349948749.1">
    <property type="nucleotide sequence ID" value="NZ_CP157940.1"/>
</dbReference>
<feature type="coiled-coil region" evidence="1">
    <location>
        <begin position="26"/>
        <end position="60"/>
    </location>
</feature>
<accession>A0AAU7PWM0</accession>
<evidence type="ECO:0008006" key="3">
    <source>
        <dbReference type="Google" id="ProtNLM"/>
    </source>
</evidence>
<keyword evidence="1" id="KW-0175">Coiled coil</keyword>
<dbReference type="AlphaFoldDB" id="A0AAU7PWM0"/>
<gene>
    <name evidence="2" type="ORF">ABFV83_10140</name>
</gene>
<dbReference type="EMBL" id="CP157940">
    <property type="protein sequence ID" value="XBS56121.1"/>
    <property type="molecule type" value="Genomic_DNA"/>
</dbReference>
<organism evidence="2">
    <name type="scientific">Lacrimispora sp. BS-2</name>
    <dbReference type="NCBI Taxonomy" id="3151850"/>
    <lineage>
        <taxon>Bacteria</taxon>
        <taxon>Bacillati</taxon>
        <taxon>Bacillota</taxon>
        <taxon>Clostridia</taxon>
        <taxon>Lachnospirales</taxon>
        <taxon>Lachnospiraceae</taxon>
        <taxon>Lacrimispora</taxon>
    </lineage>
</organism>